<dbReference type="EMBL" id="KB456264">
    <property type="protein sequence ID" value="EMF12695.1"/>
    <property type="molecule type" value="Genomic_DNA"/>
</dbReference>
<keyword evidence="4" id="KW-0540">Nuclease</keyword>
<dbReference type="CDD" id="cd13934">
    <property type="entry name" value="RNase_H_Dikarya_like"/>
    <property type="match status" value="1"/>
</dbReference>
<dbReference type="PANTHER" id="PTHR10642">
    <property type="entry name" value="RIBONUCLEASE H1"/>
    <property type="match status" value="1"/>
</dbReference>
<dbReference type="InterPro" id="IPR036397">
    <property type="entry name" value="RNaseH_sf"/>
</dbReference>
<evidence type="ECO:0000256" key="1">
    <source>
        <dbReference type="ARBA" id="ARBA00000077"/>
    </source>
</evidence>
<organism evidence="9 10">
    <name type="scientific">Sphaerulina musiva (strain SO2202)</name>
    <name type="common">Poplar stem canker fungus</name>
    <name type="synonym">Septoria musiva</name>
    <dbReference type="NCBI Taxonomy" id="692275"/>
    <lineage>
        <taxon>Eukaryota</taxon>
        <taxon>Fungi</taxon>
        <taxon>Dikarya</taxon>
        <taxon>Ascomycota</taxon>
        <taxon>Pezizomycotina</taxon>
        <taxon>Dothideomycetes</taxon>
        <taxon>Dothideomycetidae</taxon>
        <taxon>Mycosphaerellales</taxon>
        <taxon>Mycosphaerellaceae</taxon>
        <taxon>Sphaerulina</taxon>
    </lineage>
</organism>
<evidence type="ECO:0000256" key="2">
    <source>
        <dbReference type="ARBA" id="ARBA00005300"/>
    </source>
</evidence>
<dbReference type="InterPro" id="IPR012337">
    <property type="entry name" value="RNaseH-like_sf"/>
</dbReference>
<evidence type="ECO:0000313" key="9">
    <source>
        <dbReference type="EMBL" id="EMF12695.1"/>
    </source>
</evidence>
<comment type="catalytic activity">
    <reaction evidence="1">
        <text>Endonucleolytic cleavage to 5'-phosphomonoester.</text>
        <dbReference type="EC" id="3.1.26.4"/>
    </reaction>
</comment>
<dbReference type="OrthoDB" id="245563at2759"/>
<evidence type="ECO:0000256" key="6">
    <source>
        <dbReference type="ARBA" id="ARBA00022759"/>
    </source>
</evidence>
<evidence type="ECO:0000256" key="7">
    <source>
        <dbReference type="ARBA" id="ARBA00022801"/>
    </source>
</evidence>
<evidence type="ECO:0000256" key="3">
    <source>
        <dbReference type="ARBA" id="ARBA00012180"/>
    </source>
</evidence>
<feature type="domain" description="RNase H type-1" evidence="8">
    <location>
        <begin position="54"/>
        <end position="211"/>
    </location>
</feature>
<dbReference type="EC" id="3.1.26.4" evidence="3"/>
<gene>
    <name evidence="9" type="ORF">SEPMUDRAFT_44591</name>
</gene>
<dbReference type="Gene3D" id="3.30.420.10">
    <property type="entry name" value="Ribonuclease H-like superfamily/Ribonuclease H"/>
    <property type="match status" value="1"/>
</dbReference>
<keyword evidence="5" id="KW-0479">Metal-binding</keyword>
<dbReference type="RefSeq" id="XP_016760816.1">
    <property type="nucleotide sequence ID" value="XM_016908936.1"/>
</dbReference>
<evidence type="ECO:0000313" key="10">
    <source>
        <dbReference type="Proteomes" id="UP000016931"/>
    </source>
</evidence>
<dbReference type="PANTHER" id="PTHR10642:SF26">
    <property type="entry name" value="RIBONUCLEASE H1"/>
    <property type="match status" value="1"/>
</dbReference>
<dbReference type="GeneID" id="27906073"/>
<proteinExistence type="inferred from homology"/>
<name>M3D386_SPHMS</name>
<dbReference type="SUPFAM" id="SSF53098">
    <property type="entry name" value="Ribonuclease H-like"/>
    <property type="match status" value="1"/>
</dbReference>
<evidence type="ECO:0000256" key="4">
    <source>
        <dbReference type="ARBA" id="ARBA00022722"/>
    </source>
</evidence>
<reference evidence="9 10" key="1">
    <citation type="journal article" date="2012" name="PLoS Pathog.">
        <title>Diverse lifestyles and strategies of plant pathogenesis encoded in the genomes of eighteen Dothideomycetes fungi.</title>
        <authorList>
            <person name="Ohm R.A."/>
            <person name="Feau N."/>
            <person name="Henrissat B."/>
            <person name="Schoch C.L."/>
            <person name="Horwitz B.A."/>
            <person name="Barry K.W."/>
            <person name="Condon B.J."/>
            <person name="Copeland A.C."/>
            <person name="Dhillon B."/>
            <person name="Glaser F."/>
            <person name="Hesse C.N."/>
            <person name="Kosti I."/>
            <person name="LaButti K."/>
            <person name="Lindquist E.A."/>
            <person name="Lucas S."/>
            <person name="Salamov A.A."/>
            <person name="Bradshaw R.E."/>
            <person name="Ciuffetti L."/>
            <person name="Hamelin R.C."/>
            <person name="Kema G.H.J."/>
            <person name="Lawrence C."/>
            <person name="Scott J.A."/>
            <person name="Spatafora J.W."/>
            <person name="Turgeon B.G."/>
            <person name="de Wit P.J.G.M."/>
            <person name="Zhong S."/>
            <person name="Goodwin S.B."/>
            <person name="Grigoriev I.V."/>
        </authorList>
    </citation>
    <scope>NUCLEOTIDE SEQUENCE [LARGE SCALE GENOMIC DNA]</scope>
    <source>
        <strain evidence="9 10">SO2202</strain>
    </source>
</reference>
<dbReference type="GO" id="GO:0046872">
    <property type="term" value="F:metal ion binding"/>
    <property type="evidence" value="ECO:0007669"/>
    <property type="project" value="UniProtKB-KW"/>
</dbReference>
<dbReference type="InterPro" id="IPR002156">
    <property type="entry name" value="RNaseH_domain"/>
</dbReference>
<dbReference type="GO" id="GO:0004523">
    <property type="term" value="F:RNA-DNA hybrid ribonuclease activity"/>
    <property type="evidence" value="ECO:0007669"/>
    <property type="project" value="UniProtKB-EC"/>
</dbReference>
<keyword evidence="7" id="KW-0378">Hydrolase</keyword>
<dbReference type="eggNOG" id="KOG3752">
    <property type="taxonomic scope" value="Eukaryota"/>
</dbReference>
<dbReference type="STRING" id="692275.M3D386"/>
<dbReference type="PROSITE" id="PS50879">
    <property type="entry name" value="RNASE_H_1"/>
    <property type="match status" value="1"/>
</dbReference>
<dbReference type="GO" id="GO:0043137">
    <property type="term" value="P:DNA replication, removal of RNA primer"/>
    <property type="evidence" value="ECO:0007669"/>
    <property type="project" value="TreeGrafter"/>
</dbReference>
<evidence type="ECO:0000256" key="5">
    <source>
        <dbReference type="ARBA" id="ARBA00022723"/>
    </source>
</evidence>
<evidence type="ECO:0000259" key="8">
    <source>
        <dbReference type="PROSITE" id="PS50879"/>
    </source>
</evidence>
<dbReference type="Proteomes" id="UP000016931">
    <property type="component" value="Unassembled WGS sequence"/>
</dbReference>
<dbReference type="AlphaFoldDB" id="M3D386"/>
<keyword evidence="10" id="KW-1185">Reference proteome</keyword>
<keyword evidence="6" id="KW-0255">Endonuclease</keyword>
<dbReference type="Pfam" id="PF00075">
    <property type="entry name" value="RNase_H"/>
    <property type="match status" value="1"/>
</dbReference>
<protein>
    <recommendedName>
        <fullName evidence="3">ribonuclease H</fullName>
        <ecNumber evidence="3">3.1.26.4</ecNumber>
    </recommendedName>
</protein>
<sequence length="212" mass="23706">MQNEYGEEIRRLFVPGADPGRYHIPRNNLIVYNARKGVSQLRFQAHSSSAPYRDESTMVIHIDGACRGNGTRNARAAYGIYFGPNSPYNTWGLVPAHMPQTSTRAEIEALAHALPVLQSICSHDLQLSDIKIATDSAFLVRAMSEWMEGWIANNGITANGRRVAHFERLWDLHDTLDEMEYGDDGGIVVSFWYVGRERNRAADALANAALDE</sequence>
<comment type="similarity">
    <text evidence="2">Belongs to the RNase H family.</text>
</comment>
<dbReference type="InterPro" id="IPR050092">
    <property type="entry name" value="RNase_H"/>
</dbReference>
<dbReference type="OMA" id="NGWKTCK"/>
<accession>M3D386</accession>
<dbReference type="HOGENOM" id="CLU_030894_4_2_1"/>
<dbReference type="GO" id="GO:0003676">
    <property type="term" value="F:nucleic acid binding"/>
    <property type="evidence" value="ECO:0007669"/>
    <property type="project" value="InterPro"/>
</dbReference>